<keyword evidence="1" id="KW-0472">Membrane</keyword>
<keyword evidence="1" id="KW-0812">Transmembrane</keyword>
<keyword evidence="1" id="KW-1133">Transmembrane helix</keyword>
<protein>
    <submittedName>
        <fullName evidence="2">Uncharacterized protein</fullName>
    </submittedName>
</protein>
<sequence length="59" mass="7058">MEYRRSESTYIESAGQDIDGKKEINNSYNPINVLIHILDTKVFRVMLILTLIMLFYFYH</sequence>
<evidence type="ECO:0000313" key="2">
    <source>
        <dbReference type="EMBL" id="RAI81430.1"/>
    </source>
</evidence>
<dbReference type="RefSeq" id="WP_099578796.1">
    <property type="nucleotide sequence ID" value="NZ_MJBI02000002.1"/>
</dbReference>
<dbReference type="AlphaFoldDB" id="A0A395GBQ0"/>
<evidence type="ECO:0000256" key="1">
    <source>
        <dbReference type="SAM" id="Phobius"/>
    </source>
</evidence>
<evidence type="ECO:0000313" key="3">
    <source>
        <dbReference type="Proteomes" id="UP000229523"/>
    </source>
</evidence>
<comment type="caution">
    <text evidence="2">The sequence shown here is derived from an EMBL/GenBank/DDBJ whole genome shotgun (WGS) entry which is preliminary data.</text>
</comment>
<dbReference type="EMBL" id="MJBI02000002">
    <property type="protein sequence ID" value="RAI81430.1"/>
    <property type="molecule type" value="Genomic_DNA"/>
</dbReference>
<proteinExistence type="predicted"/>
<name>A0A395GBQ0_9STAP</name>
<dbReference type="Proteomes" id="UP000229523">
    <property type="component" value="Unassembled WGS sequence"/>
</dbReference>
<keyword evidence="3" id="KW-1185">Reference proteome</keyword>
<organism evidence="2 3">
    <name type="scientific">Macrococcoides goetzii</name>
    <dbReference type="NCBI Taxonomy" id="1891097"/>
    <lineage>
        <taxon>Bacteria</taxon>
        <taxon>Bacillati</taxon>
        <taxon>Bacillota</taxon>
        <taxon>Bacilli</taxon>
        <taxon>Bacillales</taxon>
        <taxon>Staphylococcaceae</taxon>
        <taxon>Macrococcoides</taxon>
    </lineage>
</organism>
<gene>
    <name evidence="2" type="ORF">BFS35_007620</name>
</gene>
<reference evidence="2 3" key="1">
    <citation type="journal article" date="2018" name="Front. Microbiol.">
        <title>Description and Comparative Genomics of Macrococcus caseolyticus subsp. hominis subsp. nov., Macrococcus goetzii sp. nov., Macrococcus epidermidis sp. nov., and Macrococcus bohemicus sp. nov., Novel Macrococci From Human Clinical Material With Virulence Potential and Suspected Uptake of Foreign DNA by Natural Transformation.</title>
        <authorList>
            <person name="Maslanova I."/>
            <person name="Wertheimer Z."/>
            <person name="Sedlacek I."/>
            <person name="Svec P."/>
            <person name="Indrakova A."/>
            <person name="Kovarovic V."/>
            <person name="Schumann P."/>
            <person name="Sproer C."/>
            <person name="Kralova S."/>
            <person name="Sedo O."/>
            <person name="Kristofova L."/>
            <person name="Vrbovska V."/>
            <person name="Fuzik T."/>
            <person name="Petras P."/>
            <person name="Zdrahal Z."/>
            <person name="Ruzickova V."/>
            <person name="Doskar J."/>
            <person name="Pantucek R."/>
        </authorList>
    </citation>
    <scope>NUCLEOTIDE SEQUENCE [LARGE SCALE GENOMIC DNA]</scope>
    <source>
        <strain evidence="2 3">CCM 4927</strain>
    </source>
</reference>
<feature type="transmembrane region" description="Helical" evidence="1">
    <location>
        <begin position="42"/>
        <end position="58"/>
    </location>
</feature>
<accession>A0A395GBQ0</accession>